<evidence type="ECO:0000313" key="1">
    <source>
        <dbReference type="EMBL" id="GES94225.1"/>
    </source>
</evidence>
<comment type="caution">
    <text evidence="1">The sequence shown here is derived from an EMBL/GenBank/DDBJ whole genome shotgun (WGS) entry which is preliminary data.</text>
</comment>
<reference evidence="1" key="1">
    <citation type="submission" date="2019-10" db="EMBL/GenBank/DDBJ databases">
        <title>Conservation and host-specific expression of non-tandemly repeated heterogenous ribosome RNA gene in arbuscular mycorrhizal fungi.</title>
        <authorList>
            <person name="Maeda T."/>
            <person name="Kobayashi Y."/>
            <person name="Nakagawa T."/>
            <person name="Ezawa T."/>
            <person name="Yamaguchi K."/>
            <person name="Bino T."/>
            <person name="Nishimoto Y."/>
            <person name="Shigenobu S."/>
            <person name="Kawaguchi M."/>
        </authorList>
    </citation>
    <scope>NUCLEOTIDE SEQUENCE</scope>
    <source>
        <strain evidence="1">HR1</strain>
    </source>
</reference>
<proteinExistence type="predicted"/>
<protein>
    <submittedName>
        <fullName evidence="1">Uncharacterized protein</fullName>
    </submittedName>
</protein>
<dbReference type="Proteomes" id="UP000615446">
    <property type="component" value="Unassembled WGS sequence"/>
</dbReference>
<gene>
    <name evidence="1" type="ORF">RCL2_002097100</name>
</gene>
<name>A0A8H3LXP7_9GLOM</name>
<evidence type="ECO:0000313" key="2">
    <source>
        <dbReference type="Proteomes" id="UP000615446"/>
    </source>
</evidence>
<accession>A0A8H3LXP7</accession>
<sequence length="136" mass="15946">MVVVKHDSSIMKCWFLKYWDDFYRFDVFFVDGASGHVEIRRPFFRVLGRRVGRRQILSSLTKHFLTFRSISVDFFGYRNGNLLIGSFWAQQFEASILDIWMLAINKKLAESSKSITKVKTKVIVQVTLDIMGFFSD</sequence>
<organism evidence="1 2">
    <name type="scientific">Rhizophagus clarus</name>
    <dbReference type="NCBI Taxonomy" id="94130"/>
    <lineage>
        <taxon>Eukaryota</taxon>
        <taxon>Fungi</taxon>
        <taxon>Fungi incertae sedis</taxon>
        <taxon>Mucoromycota</taxon>
        <taxon>Glomeromycotina</taxon>
        <taxon>Glomeromycetes</taxon>
        <taxon>Glomerales</taxon>
        <taxon>Glomeraceae</taxon>
        <taxon>Rhizophagus</taxon>
    </lineage>
</organism>
<dbReference type="AlphaFoldDB" id="A0A8H3LXP7"/>
<dbReference type="EMBL" id="BLAL01000231">
    <property type="protein sequence ID" value="GES94225.1"/>
    <property type="molecule type" value="Genomic_DNA"/>
</dbReference>